<feature type="region of interest" description="Disordered" evidence="6">
    <location>
        <begin position="493"/>
        <end position="525"/>
    </location>
</feature>
<dbReference type="GO" id="GO:0016121">
    <property type="term" value="P:carotene catabolic process"/>
    <property type="evidence" value="ECO:0007669"/>
    <property type="project" value="TreeGrafter"/>
</dbReference>
<evidence type="ECO:0000256" key="2">
    <source>
        <dbReference type="ARBA" id="ARBA00022723"/>
    </source>
</evidence>
<gene>
    <name evidence="7" type="ORF">BCR32DRAFT_272649</name>
</gene>
<dbReference type="GO" id="GO:0010436">
    <property type="term" value="F:carotenoid dioxygenase activity"/>
    <property type="evidence" value="ECO:0007669"/>
    <property type="project" value="TreeGrafter"/>
</dbReference>
<keyword evidence="2 5" id="KW-0479">Metal-binding</keyword>
<dbReference type="Proteomes" id="UP000193944">
    <property type="component" value="Unassembled WGS sequence"/>
</dbReference>
<evidence type="ECO:0000256" key="5">
    <source>
        <dbReference type="PIRSR" id="PIRSR604294-1"/>
    </source>
</evidence>
<comment type="similarity">
    <text evidence="1">Belongs to the carotenoid oxygenase family.</text>
</comment>
<evidence type="ECO:0000256" key="3">
    <source>
        <dbReference type="ARBA" id="ARBA00023002"/>
    </source>
</evidence>
<feature type="binding site" evidence="5">
    <location>
        <position position="297"/>
    </location>
    <ligand>
        <name>Fe cation</name>
        <dbReference type="ChEBI" id="CHEBI:24875"/>
        <note>catalytic</note>
    </ligand>
</feature>
<reference evidence="7 8" key="2">
    <citation type="submission" date="2016-08" db="EMBL/GenBank/DDBJ databases">
        <title>Pervasive Adenine N6-methylation of Active Genes in Fungi.</title>
        <authorList>
            <consortium name="DOE Joint Genome Institute"/>
            <person name="Mondo S.J."/>
            <person name="Dannebaum R.O."/>
            <person name="Kuo R.C."/>
            <person name="Labutti K."/>
            <person name="Haridas S."/>
            <person name="Kuo A."/>
            <person name="Salamov A."/>
            <person name="Ahrendt S.R."/>
            <person name="Lipzen A."/>
            <person name="Sullivan W."/>
            <person name="Andreopoulos W.B."/>
            <person name="Clum A."/>
            <person name="Lindquist E."/>
            <person name="Daum C."/>
            <person name="Ramamoorthy G.K."/>
            <person name="Gryganskyi A."/>
            <person name="Culley D."/>
            <person name="Magnuson J.K."/>
            <person name="James T.Y."/>
            <person name="O'Malley M.A."/>
            <person name="Stajich J.E."/>
            <person name="Spatafora J.W."/>
            <person name="Visel A."/>
            <person name="Grigoriev I.V."/>
        </authorList>
    </citation>
    <scope>NUCLEOTIDE SEQUENCE [LARGE SCALE GENOMIC DNA]</scope>
    <source>
        <strain evidence="7 8">S4</strain>
    </source>
</reference>
<evidence type="ECO:0000313" key="7">
    <source>
        <dbReference type="EMBL" id="ORX66237.1"/>
    </source>
</evidence>
<dbReference type="OrthoDB" id="407010at2759"/>
<keyword evidence="4 5" id="KW-0408">Iron</keyword>
<dbReference type="InterPro" id="IPR004294">
    <property type="entry name" value="Carotenoid_Oase"/>
</dbReference>
<dbReference type="AlphaFoldDB" id="A0A1Y1VYA7"/>
<feature type="binding site" evidence="5">
    <location>
        <position position="238"/>
    </location>
    <ligand>
        <name>Fe cation</name>
        <dbReference type="ChEBI" id="CHEBI:24875"/>
        <note>catalytic</note>
    </ligand>
</feature>
<dbReference type="PANTHER" id="PTHR10543">
    <property type="entry name" value="BETA-CAROTENE DIOXYGENASE"/>
    <property type="match status" value="1"/>
</dbReference>
<keyword evidence="8" id="KW-1185">Reference proteome</keyword>
<evidence type="ECO:0000256" key="4">
    <source>
        <dbReference type="ARBA" id="ARBA00023004"/>
    </source>
</evidence>
<name>A0A1Y1VYA7_9FUNG</name>
<comment type="caution">
    <text evidence="7">The sequence shown here is derived from an EMBL/GenBank/DDBJ whole genome shotgun (WGS) entry which is preliminary data.</text>
</comment>
<organism evidence="7 8">
    <name type="scientific">Anaeromyces robustus</name>
    <dbReference type="NCBI Taxonomy" id="1754192"/>
    <lineage>
        <taxon>Eukaryota</taxon>
        <taxon>Fungi</taxon>
        <taxon>Fungi incertae sedis</taxon>
        <taxon>Chytridiomycota</taxon>
        <taxon>Chytridiomycota incertae sedis</taxon>
        <taxon>Neocallimastigomycetes</taxon>
        <taxon>Neocallimastigales</taxon>
        <taxon>Neocallimastigaceae</taxon>
        <taxon>Anaeromyces</taxon>
    </lineage>
</organism>
<dbReference type="PANTHER" id="PTHR10543:SF24">
    <property type="entry name" value="CAROTENOID ISOMEROOXYGENASE"/>
    <property type="match status" value="1"/>
</dbReference>
<sequence length="708" mass="80279">MKLNKIIAKYLIELGTNENIENEKAMSSDLFRNQTDSNSPPTPLQWISPDETIPEWLSGVYFQIGPSFFDINAQGETTSKQFSQSVVQMKIVHFKHWFDGLSHLHRFELKGGSKDVLWNHSLISRQYEKKISETATIDHTTFGPVVIENHEVSSTVVDAFKSQSIPLNDIRNVNSQCEACNNNLGIQTVKYNNKDHLIVTGYSSVVEEINPTDYSSSKVGNLIHSSFYPSSHYIYTPHKRYDSTTNELFSLVLEVGKVSSTFHILCTSFPIGTDPSRTKPRTYLFSSIPNVRVGYNHSFAITPHFIVIMNCPYHAGTIGSGLKLSLNQGSIQKTMKFSDQLDENAICYVISRETGNLVKTFESAGFFYLNIINSFEQKIYQPKTDDNVEEDPKYNIFVDIVAYTNTSILNIFEIDQLRTPNQIDNTVNKNTWSNTIRRYCLPGVSSSQVETNNDSASVPYWEQVKEKVENPSWFVNSLVKPFAKLYYNASGNSESASATQSNNTSNSSLKPSSNDPKKSSSSINLNSKLNESDLDVRFEYPASFQHLCNTTIEFPCINKDYSYKDYRYVYGLFHPKKEKAFFTHLIKIDVQTMRVIKFDPTNITNNPYDYDGDVTIPMMNEKVDIIPAGTPTFIPKPASAIVRPETDDEVYDDNTEDEGVIIAPFFDKLYKKSVLIFIDAKTFMEIGRINLPNNEFMPFGSQGTFCTV</sequence>
<dbReference type="STRING" id="1754192.A0A1Y1VYA7"/>
<reference evidence="7 8" key="1">
    <citation type="submission" date="2016-08" db="EMBL/GenBank/DDBJ databases">
        <title>A Parts List for Fungal Cellulosomes Revealed by Comparative Genomics.</title>
        <authorList>
            <consortium name="DOE Joint Genome Institute"/>
            <person name="Haitjema C.H."/>
            <person name="Gilmore S.P."/>
            <person name="Henske J.K."/>
            <person name="Solomon K.V."/>
            <person name="De Groot R."/>
            <person name="Kuo A."/>
            <person name="Mondo S.J."/>
            <person name="Salamov A.A."/>
            <person name="Labutti K."/>
            <person name="Zhao Z."/>
            <person name="Chiniquy J."/>
            <person name="Barry K."/>
            <person name="Brewer H.M."/>
            <person name="Purvine S.O."/>
            <person name="Wright A.T."/>
            <person name="Boxma B."/>
            <person name="Van Alen T."/>
            <person name="Hackstein J.H."/>
            <person name="Baker S.E."/>
            <person name="Grigoriev I.V."/>
            <person name="O'Malley M.A."/>
        </authorList>
    </citation>
    <scope>NUCLEOTIDE SEQUENCE [LARGE SCALE GENOMIC DNA]</scope>
    <source>
        <strain evidence="7 8">S4</strain>
    </source>
</reference>
<protein>
    <recommendedName>
        <fullName evidence="9">Carotenoid oxygenase</fullName>
    </recommendedName>
</protein>
<keyword evidence="3" id="KW-0560">Oxidoreductase</keyword>
<dbReference type="EMBL" id="MCFG01000446">
    <property type="protein sequence ID" value="ORX66237.1"/>
    <property type="molecule type" value="Genomic_DNA"/>
</dbReference>
<evidence type="ECO:0000256" key="6">
    <source>
        <dbReference type="SAM" id="MobiDB-lite"/>
    </source>
</evidence>
<evidence type="ECO:0000313" key="8">
    <source>
        <dbReference type="Proteomes" id="UP000193944"/>
    </source>
</evidence>
<dbReference type="Pfam" id="PF03055">
    <property type="entry name" value="RPE65"/>
    <property type="match status" value="1"/>
</dbReference>
<proteinExistence type="inferred from homology"/>
<evidence type="ECO:0008006" key="9">
    <source>
        <dbReference type="Google" id="ProtNLM"/>
    </source>
</evidence>
<comment type="cofactor">
    <cofactor evidence="5">
        <name>Fe(2+)</name>
        <dbReference type="ChEBI" id="CHEBI:29033"/>
    </cofactor>
    <text evidence="5">Binds 1 Fe(2+) ion per subunit.</text>
</comment>
<accession>A0A1Y1VYA7</accession>
<dbReference type="GO" id="GO:0046872">
    <property type="term" value="F:metal ion binding"/>
    <property type="evidence" value="ECO:0007669"/>
    <property type="project" value="UniProtKB-KW"/>
</dbReference>
<evidence type="ECO:0000256" key="1">
    <source>
        <dbReference type="ARBA" id="ARBA00006787"/>
    </source>
</evidence>